<evidence type="ECO:0000256" key="3">
    <source>
        <dbReference type="PROSITE-ProRule" id="PRU00339"/>
    </source>
</evidence>
<reference evidence="5 6" key="1">
    <citation type="journal article" date="2004" name="Nat. Biotechnol.">
        <title>The genome sequence of the capnophilic rumen bacterium Mannheimia succiniciproducens.</title>
        <authorList>
            <person name="Hong S.H."/>
            <person name="Kim J.S."/>
            <person name="Lee S.Y."/>
            <person name="In Y.H."/>
            <person name="Choi S.S."/>
            <person name="Rih J.-K."/>
            <person name="Kim C.H."/>
            <person name="Jeong H."/>
            <person name="Hur C.G."/>
            <person name="Kim J.J."/>
        </authorList>
    </citation>
    <scope>NUCLEOTIDE SEQUENCE [LARGE SCALE GENOMIC DNA]</scope>
    <source>
        <strain evidence="6">KCTC 0769BP / MBEL55E</strain>
    </source>
</reference>
<evidence type="ECO:0000256" key="2">
    <source>
        <dbReference type="ARBA" id="ARBA00022803"/>
    </source>
</evidence>
<dbReference type="eggNOG" id="COG3063">
    <property type="taxonomic scope" value="Bacteria"/>
</dbReference>
<protein>
    <submittedName>
        <fullName evidence="5">PilF protein</fullName>
    </submittedName>
</protein>
<proteinExistence type="predicted"/>
<accession>Q65R86</accession>
<evidence type="ECO:0000256" key="4">
    <source>
        <dbReference type="SAM" id="SignalP"/>
    </source>
</evidence>
<feature type="signal peptide" evidence="4">
    <location>
        <begin position="1"/>
        <end position="33"/>
    </location>
</feature>
<dbReference type="Pfam" id="PF14559">
    <property type="entry name" value="TPR_19"/>
    <property type="match status" value="1"/>
</dbReference>
<dbReference type="KEGG" id="msu:MS1917"/>
<dbReference type="PROSITE" id="PS50005">
    <property type="entry name" value="TPR"/>
    <property type="match status" value="2"/>
</dbReference>
<keyword evidence="6" id="KW-1185">Reference proteome</keyword>
<dbReference type="InterPro" id="IPR051012">
    <property type="entry name" value="CellSynth/LPSAsmb/PSIAsmb"/>
</dbReference>
<dbReference type="InterPro" id="IPR011990">
    <property type="entry name" value="TPR-like_helical_dom_sf"/>
</dbReference>
<feature type="repeat" description="TPR" evidence="3">
    <location>
        <begin position="42"/>
        <end position="75"/>
    </location>
</feature>
<feature type="repeat" description="TPR" evidence="3">
    <location>
        <begin position="76"/>
        <end position="109"/>
    </location>
</feature>
<dbReference type="EMBL" id="AE016827">
    <property type="protein sequence ID" value="AAU38524.1"/>
    <property type="molecule type" value="Genomic_DNA"/>
</dbReference>
<dbReference type="AlphaFoldDB" id="Q65R86"/>
<keyword evidence="2 3" id="KW-0802">TPR repeat</keyword>
<dbReference type="Gene3D" id="1.25.40.10">
    <property type="entry name" value="Tetratricopeptide repeat domain"/>
    <property type="match status" value="1"/>
</dbReference>
<keyword evidence="4" id="KW-0732">Signal</keyword>
<evidence type="ECO:0000313" key="5">
    <source>
        <dbReference type="EMBL" id="AAU38524.1"/>
    </source>
</evidence>
<feature type="chain" id="PRO_5004268128" evidence="4">
    <location>
        <begin position="34"/>
        <end position="188"/>
    </location>
</feature>
<dbReference type="STRING" id="221988.MS1917"/>
<sequence length="188" mass="21632">MMTFKFQQKLTALFSLFISLLLSACSSSPQVNAENLAKQQAAKARIELGLAYLHQQNINQAKQNFDKALEHAPQYYLTHSALAYFYQQLGDVKQARIHYQKAIDLDNNQGDVHNNYGTFLCSQGQFEQAYDEFEQALQSPNYYRQTDSYENLALCALSAKNNERFQRYLTKLEKLDPKRAAKLENISN</sequence>
<organism evidence="5 6">
    <name type="scientific">Mannheimia succiniciproducens (strain KCTC 0769BP / MBEL55E)</name>
    <dbReference type="NCBI Taxonomy" id="221988"/>
    <lineage>
        <taxon>Bacteria</taxon>
        <taxon>Pseudomonadati</taxon>
        <taxon>Pseudomonadota</taxon>
        <taxon>Gammaproteobacteria</taxon>
        <taxon>Pasteurellales</taxon>
        <taxon>Pasteurellaceae</taxon>
        <taxon>Basfia</taxon>
    </lineage>
</organism>
<dbReference type="Proteomes" id="UP000000607">
    <property type="component" value="Chromosome"/>
</dbReference>
<keyword evidence="1" id="KW-0677">Repeat</keyword>
<dbReference type="HOGENOM" id="CLU_003728_7_3_6"/>
<dbReference type="NCBIfam" id="TIGR02521">
    <property type="entry name" value="type_IV_pilW"/>
    <property type="match status" value="1"/>
</dbReference>
<dbReference type="PROSITE" id="PS51257">
    <property type="entry name" value="PROKAR_LIPOPROTEIN"/>
    <property type="match status" value="1"/>
</dbReference>
<evidence type="ECO:0000256" key="1">
    <source>
        <dbReference type="ARBA" id="ARBA00022737"/>
    </source>
</evidence>
<dbReference type="PANTHER" id="PTHR45586">
    <property type="entry name" value="TPR REPEAT-CONTAINING PROTEIN PA4667"/>
    <property type="match status" value="1"/>
</dbReference>
<dbReference type="InterPro" id="IPR019734">
    <property type="entry name" value="TPR_rpt"/>
</dbReference>
<evidence type="ECO:0000313" key="6">
    <source>
        <dbReference type="Proteomes" id="UP000000607"/>
    </source>
</evidence>
<dbReference type="PANTHER" id="PTHR45586:SF1">
    <property type="entry name" value="LIPOPOLYSACCHARIDE ASSEMBLY PROTEIN B"/>
    <property type="match status" value="1"/>
</dbReference>
<name>Q65R86_MANSM</name>
<dbReference type="SMART" id="SM00028">
    <property type="entry name" value="TPR"/>
    <property type="match status" value="3"/>
</dbReference>
<dbReference type="SUPFAM" id="SSF48452">
    <property type="entry name" value="TPR-like"/>
    <property type="match status" value="1"/>
</dbReference>
<gene>
    <name evidence="5" type="primary">pilF</name>
    <name evidence="5" type="ordered locus">MS1917</name>
</gene>
<dbReference type="InterPro" id="IPR013360">
    <property type="entry name" value="Pilus_4_PilW"/>
</dbReference>